<protein>
    <submittedName>
        <fullName evidence="8">Do/DeqQ family serine protease</fullName>
    </submittedName>
</protein>
<dbReference type="SMART" id="SM00228">
    <property type="entry name" value="PDZ"/>
    <property type="match status" value="2"/>
</dbReference>
<sequence>MNRIVAIVVALAALVVTGLGGAVAAGAQERVLPSGKGEVLLSLAPAVREIAPSVVNVYGARVEQRQAHPFLDDPFFRQFFGDGGFGVPRERVQSSLGSGVILDASGLVITNHHVIADMTEVKVSLHDKREFPAKIVLSDERSDLAVLRIEGEGPFPAAQLGDSDALEVGDFVMALGNPFGVGQTVTQGIVSALARTQVGISDFQSFIQTDAAINPGNSGGPLVDLKGDVIGINTAIFSRSGGNHGIGFAVPSAMVRLVLDSARAGGGIVRRPWLGARLQAVSPEIAQGLGLERPAGALVAAVEENSPAAQAGLKPGDVITEVSGHGVDDPEGFGYRFSSRPLSGEVAFGVLRAGKALTLKVALMRAPEQPPRDPVTAGERPLSPFAGATVVNLSPAVAEELSVNQSDKGVVILDPGSSARYGFRRGDILVSVNERKIANTRDFDSVWRILPRYWRIVVNRQGRILRTELQG</sequence>
<dbReference type="InterPro" id="IPR036034">
    <property type="entry name" value="PDZ_sf"/>
</dbReference>
<reference evidence="8 9" key="1">
    <citation type="submission" date="2020-03" db="EMBL/GenBank/DDBJ databases">
        <title>Genomic Encyclopedia of Type Strains, Phase IV (KMG-IV): sequencing the most valuable type-strain genomes for metagenomic binning, comparative biology and taxonomic classification.</title>
        <authorList>
            <person name="Goeker M."/>
        </authorList>
    </citation>
    <scope>NUCLEOTIDE SEQUENCE [LARGE SCALE GENOMIC DNA]</scope>
    <source>
        <strain evidence="8 9">DSM 103870</strain>
    </source>
</reference>
<dbReference type="PANTHER" id="PTHR22939:SF129">
    <property type="entry name" value="SERINE PROTEASE HTRA2, MITOCHONDRIAL"/>
    <property type="match status" value="1"/>
</dbReference>
<evidence type="ECO:0000256" key="5">
    <source>
        <dbReference type="ARBA" id="ARBA00022801"/>
    </source>
</evidence>
<comment type="caution">
    <text evidence="8">The sequence shown here is derived from an EMBL/GenBank/DDBJ whole genome shotgun (WGS) entry which is preliminary data.</text>
</comment>
<dbReference type="InterPro" id="IPR009003">
    <property type="entry name" value="Peptidase_S1_PA"/>
</dbReference>
<comment type="similarity">
    <text evidence="1">Belongs to the peptidase S1C family.</text>
</comment>
<dbReference type="Pfam" id="PF13365">
    <property type="entry name" value="Trypsin_2"/>
    <property type="match status" value="1"/>
</dbReference>
<dbReference type="Gene3D" id="2.30.42.10">
    <property type="match status" value="2"/>
</dbReference>
<keyword evidence="6" id="KW-0720">Serine protease</keyword>
<name>A0ABX0UWU8_9HYPH</name>
<feature type="domain" description="PDZ" evidence="7">
    <location>
        <begin position="256"/>
        <end position="329"/>
    </location>
</feature>
<dbReference type="NCBIfam" id="TIGR02037">
    <property type="entry name" value="degP_htrA_DO"/>
    <property type="match status" value="1"/>
</dbReference>
<proteinExistence type="inferred from homology"/>
<evidence type="ECO:0000256" key="6">
    <source>
        <dbReference type="ARBA" id="ARBA00022825"/>
    </source>
</evidence>
<dbReference type="Proteomes" id="UP001429580">
    <property type="component" value="Unassembled WGS sequence"/>
</dbReference>
<evidence type="ECO:0000256" key="3">
    <source>
        <dbReference type="ARBA" id="ARBA00022729"/>
    </source>
</evidence>
<dbReference type="EMBL" id="JAASQI010000002">
    <property type="protein sequence ID" value="NIJ57412.1"/>
    <property type="molecule type" value="Genomic_DNA"/>
</dbReference>
<dbReference type="SUPFAM" id="SSF50494">
    <property type="entry name" value="Trypsin-like serine proteases"/>
    <property type="match status" value="1"/>
</dbReference>
<dbReference type="GO" id="GO:0006508">
    <property type="term" value="P:proteolysis"/>
    <property type="evidence" value="ECO:0007669"/>
    <property type="project" value="UniProtKB-KW"/>
</dbReference>
<keyword evidence="5" id="KW-0378">Hydrolase</keyword>
<dbReference type="GO" id="GO:0008233">
    <property type="term" value="F:peptidase activity"/>
    <property type="evidence" value="ECO:0007669"/>
    <property type="project" value="UniProtKB-KW"/>
</dbReference>
<dbReference type="InterPro" id="IPR011782">
    <property type="entry name" value="Pept_S1C_Do"/>
</dbReference>
<keyword evidence="4" id="KW-0677">Repeat</keyword>
<evidence type="ECO:0000313" key="9">
    <source>
        <dbReference type="Proteomes" id="UP001429580"/>
    </source>
</evidence>
<keyword evidence="9" id="KW-1185">Reference proteome</keyword>
<evidence type="ECO:0000313" key="8">
    <source>
        <dbReference type="EMBL" id="NIJ57412.1"/>
    </source>
</evidence>
<dbReference type="PANTHER" id="PTHR22939">
    <property type="entry name" value="SERINE PROTEASE FAMILY S1C HTRA-RELATED"/>
    <property type="match status" value="1"/>
</dbReference>
<evidence type="ECO:0000256" key="1">
    <source>
        <dbReference type="ARBA" id="ARBA00010541"/>
    </source>
</evidence>
<dbReference type="InterPro" id="IPR001478">
    <property type="entry name" value="PDZ"/>
</dbReference>
<evidence type="ECO:0000256" key="2">
    <source>
        <dbReference type="ARBA" id="ARBA00022670"/>
    </source>
</evidence>
<dbReference type="SUPFAM" id="SSF50156">
    <property type="entry name" value="PDZ domain-like"/>
    <property type="match status" value="2"/>
</dbReference>
<accession>A0ABX0UWU8</accession>
<keyword evidence="2 8" id="KW-0645">Protease</keyword>
<dbReference type="InterPro" id="IPR001940">
    <property type="entry name" value="Peptidase_S1C"/>
</dbReference>
<dbReference type="RefSeq" id="WP_166949886.1">
    <property type="nucleotide sequence ID" value="NZ_JAASQI010000002.1"/>
</dbReference>
<evidence type="ECO:0000256" key="4">
    <source>
        <dbReference type="ARBA" id="ARBA00022737"/>
    </source>
</evidence>
<keyword evidence="3" id="KW-0732">Signal</keyword>
<dbReference type="Gene3D" id="2.40.10.120">
    <property type="match status" value="1"/>
</dbReference>
<dbReference type="Pfam" id="PF13180">
    <property type="entry name" value="PDZ_2"/>
    <property type="match status" value="1"/>
</dbReference>
<evidence type="ECO:0000259" key="7">
    <source>
        <dbReference type="PROSITE" id="PS50106"/>
    </source>
</evidence>
<dbReference type="PROSITE" id="PS50106">
    <property type="entry name" value="PDZ"/>
    <property type="match status" value="1"/>
</dbReference>
<dbReference type="PRINTS" id="PR00834">
    <property type="entry name" value="PROTEASES2C"/>
</dbReference>
<gene>
    <name evidence="8" type="ORF">FHS82_001238</name>
</gene>
<organism evidence="8 9">
    <name type="scientific">Pseudochelatococcus lubricantis</name>
    <dbReference type="NCBI Taxonomy" id="1538102"/>
    <lineage>
        <taxon>Bacteria</taxon>
        <taxon>Pseudomonadati</taxon>
        <taxon>Pseudomonadota</taxon>
        <taxon>Alphaproteobacteria</taxon>
        <taxon>Hyphomicrobiales</taxon>
        <taxon>Chelatococcaceae</taxon>
        <taxon>Pseudochelatococcus</taxon>
    </lineage>
</organism>